<feature type="compositionally biased region" description="Low complexity" evidence="2">
    <location>
        <begin position="7"/>
        <end position="24"/>
    </location>
</feature>
<dbReference type="OrthoDB" id="3892429at2759"/>
<feature type="region of interest" description="Disordered" evidence="2">
    <location>
        <begin position="1"/>
        <end position="24"/>
    </location>
</feature>
<evidence type="ECO:0000256" key="2">
    <source>
        <dbReference type="SAM" id="MobiDB-lite"/>
    </source>
</evidence>
<name>A0A9P4WJ91_9PLEO</name>
<accession>A0A9P4WJ91</accession>
<reference evidence="3" key="1">
    <citation type="submission" date="2019-04" db="EMBL/GenBank/DDBJ databases">
        <title>Sequencing of skin fungus with MAO and IRED activity.</title>
        <authorList>
            <person name="Marsaioli A.J."/>
            <person name="Bonatto J.M.C."/>
            <person name="Reis Junior O."/>
        </authorList>
    </citation>
    <scope>NUCLEOTIDE SEQUENCE</scope>
    <source>
        <strain evidence="3">28M1</strain>
    </source>
</reference>
<dbReference type="AlphaFoldDB" id="A0A9P4WJ91"/>
<dbReference type="EMBL" id="SWKV01000076">
    <property type="protein sequence ID" value="KAF3033758.1"/>
    <property type="molecule type" value="Genomic_DNA"/>
</dbReference>
<organism evidence="3 4">
    <name type="scientific">Didymella heteroderae</name>
    <dbReference type="NCBI Taxonomy" id="1769908"/>
    <lineage>
        <taxon>Eukaryota</taxon>
        <taxon>Fungi</taxon>
        <taxon>Dikarya</taxon>
        <taxon>Ascomycota</taxon>
        <taxon>Pezizomycotina</taxon>
        <taxon>Dothideomycetes</taxon>
        <taxon>Pleosporomycetidae</taxon>
        <taxon>Pleosporales</taxon>
        <taxon>Pleosporineae</taxon>
        <taxon>Didymellaceae</taxon>
        <taxon>Didymella</taxon>
    </lineage>
</organism>
<dbReference type="Proteomes" id="UP000758155">
    <property type="component" value="Unassembled WGS sequence"/>
</dbReference>
<evidence type="ECO:0000313" key="4">
    <source>
        <dbReference type="Proteomes" id="UP000758155"/>
    </source>
</evidence>
<evidence type="ECO:0000256" key="1">
    <source>
        <dbReference type="SAM" id="Coils"/>
    </source>
</evidence>
<feature type="coiled-coil region" evidence="1">
    <location>
        <begin position="168"/>
        <end position="195"/>
    </location>
</feature>
<feature type="compositionally biased region" description="Low complexity" evidence="2">
    <location>
        <begin position="376"/>
        <end position="387"/>
    </location>
</feature>
<sequence>MSPAPITQDAAASASPPQQQSTPQAIARKNMQLNRTPSSPRAYNMLASAQPVSRHFDDIFHAKFMQVIADWKNDPSRGSLTQKDRKTFIENAYNETDELYFSRRQLSDQEIKLRALTKVFYKILAEEPWSEDWIRAPDVERKLSRFEMHRDSVELAAKFNVPTPREAVRAAREAAAKQEEALKAATTEKEKEKLRIDRGPWDDIEIIYIPGTVSAAATSRLNRDDTYPISVSSVAATLQSHICRDMVRPFSMAERFVNCSDTRELEEMREFACNVCDYCPHLLDNDNVSLLVVLLILSRSDVCRRWENNGIRIEGSTISHRKSECMKNKLSWNTTELKKPFDNFASEFQTRVKNACFPAPRAQRGGGPKNKGSRKSSTPATPSTPTGYGPPPAWAYMPSPQIRQDGVNSGINIPAPAVHTIYKHPTGPGPDAIRQSTPGDAHRGDAGGPMDLSRVFTDAISYLSQEKDHSSTTVTLPASKNLTIPAPWNSDERATVIDQGIQHLGRSFVRFLSDTNVVNRVVLDRSDDELLGTWERVGVPVGKLREGPPSCQDILSPERYYLWDDDIGGAEYECYFTENFAVPYEA</sequence>
<gene>
    <name evidence="3" type="ORF">E8E12_004213</name>
</gene>
<keyword evidence="1" id="KW-0175">Coiled coil</keyword>
<keyword evidence="4" id="KW-1185">Reference proteome</keyword>
<proteinExistence type="predicted"/>
<protein>
    <submittedName>
        <fullName evidence="3">Uncharacterized protein</fullName>
    </submittedName>
</protein>
<evidence type="ECO:0000313" key="3">
    <source>
        <dbReference type="EMBL" id="KAF3033758.1"/>
    </source>
</evidence>
<feature type="region of interest" description="Disordered" evidence="2">
    <location>
        <begin position="357"/>
        <end position="390"/>
    </location>
</feature>
<comment type="caution">
    <text evidence="3">The sequence shown here is derived from an EMBL/GenBank/DDBJ whole genome shotgun (WGS) entry which is preliminary data.</text>
</comment>